<keyword evidence="4" id="KW-1185">Reference proteome</keyword>
<dbReference type="InterPro" id="IPR036390">
    <property type="entry name" value="WH_DNA-bd_sf"/>
</dbReference>
<evidence type="ECO:0000313" key="1">
    <source>
        <dbReference type="EMBL" id="ADJ15434.1"/>
    </source>
</evidence>
<dbReference type="RefSeq" id="WP_008417053.1">
    <property type="nucleotide sequence ID" value="NC_014297.1"/>
</dbReference>
<dbReference type="OrthoDB" id="182995at2157"/>
<dbReference type="EMBL" id="AOHV01000030">
    <property type="protein sequence ID" value="ELY36157.1"/>
    <property type="molecule type" value="Genomic_DNA"/>
</dbReference>
<dbReference type="eggNOG" id="arCOG08021">
    <property type="taxonomic scope" value="Archaea"/>
</dbReference>
<evidence type="ECO:0000313" key="4">
    <source>
        <dbReference type="Proteomes" id="UP000011645"/>
    </source>
</evidence>
<dbReference type="AlphaFoldDB" id="D8J442"/>
<reference evidence="1 3" key="1">
    <citation type="journal article" date="2010" name="J. Bacteriol.">
        <title>Complete genome sequence of Halalkalicoccus jeotgali B3(T), an extremely halophilic archaeon.</title>
        <authorList>
            <person name="Roh S.W."/>
            <person name="Nam Y.D."/>
            <person name="Nam S.H."/>
            <person name="Choi S.H."/>
            <person name="Park H.S."/>
            <person name="Bae J.W."/>
        </authorList>
    </citation>
    <scope>NUCLEOTIDE SEQUENCE [LARGE SCALE GENOMIC DNA]</scope>
    <source>
        <strain evidence="1">B3</strain>
        <strain evidence="3">DSM 18796 / CECT 7217 / JCM 14584 / KCTC 4019 / B3</strain>
    </source>
</reference>
<dbReference type="SUPFAM" id="SSF46785">
    <property type="entry name" value="Winged helix' DNA-binding domain"/>
    <property type="match status" value="1"/>
</dbReference>
<dbReference type="KEGG" id="hje:HacjB3_10255"/>
<dbReference type="GeneID" id="9419861"/>
<evidence type="ECO:0008006" key="5">
    <source>
        <dbReference type="Google" id="ProtNLM"/>
    </source>
</evidence>
<dbReference type="EMBL" id="CP002062">
    <property type="protein sequence ID" value="ADJ15434.1"/>
    <property type="molecule type" value="Genomic_DNA"/>
</dbReference>
<dbReference type="Proteomes" id="UP000000390">
    <property type="component" value="Chromosome"/>
</dbReference>
<reference evidence="2 4" key="2">
    <citation type="journal article" date="2014" name="PLoS Genet.">
        <title>Phylogenetically driven sequencing of extremely halophilic archaea reveals strategies for static and dynamic osmo-response.</title>
        <authorList>
            <person name="Becker E.A."/>
            <person name="Seitzer P.M."/>
            <person name="Tritt A."/>
            <person name="Larsen D."/>
            <person name="Krusor M."/>
            <person name="Yao A.I."/>
            <person name="Wu D."/>
            <person name="Madern D."/>
            <person name="Eisen J.A."/>
            <person name="Darling A.E."/>
            <person name="Facciotti M.T."/>
        </authorList>
    </citation>
    <scope>NUCLEOTIDE SEQUENCE [LARGE SCALE GENOMIC DNA]</scope>
    <source>
        <strain evidence="2">B3</strain>
        <strain evidence="4">DSM 18796 / CECT 7217 / JCM 14584 / KCTC 4019 / B3</strain>
    </source>
</reference>
<evidence type="ECO:0000313" key="2">
    <source>
        <dbReference type="EMBL" id="ELY36157.1"/>
    </source>
</evidence>
<evidence type="ECO:0000313" key="3">
    <source>
        <dbReference type="Proteomes" id="UP000000390"/>
    </source>
</evidence>
<dbReference type="PATRIC" id="fig|795797.18.peg.2046"/>
<accession>D8J442</accession>
<proteinExistence type="predicted"/>
<organism evidence="1 3">
    <name type="scientific">Halalkalicoccus jeotgali (strain DSM 18796 / CECT 7217 / JCM 14584 / KCTC 4019 / B3)</name>
    <dbReference type="NCBI Taxonomy" id="795797"/>
    <lineage>
        <taxon>Archaea</taxon>
        <taxon>Methanobacteriati</taxon>
        <taxon>Methanobacteriota</taxon>
        <taxon>Stenosarchaea group</taxon>
        <taxon>Halobacteria</taxon>
        <taxon>Halobacteriales</taxon>
        <taxon>Halococcaceae</taxon>
        <taxon>Halalkalicoccus</taxon>
    </lineage>
</organism>
<gene>
    <name evidence="1" type="ordered locus">HacjB3_10255</name>
    <name evidence="2" type="ORF">C497_12412</name>
</gene>
<protein>
    <recommendedName>
        <fullName evidence="5">Transcription regulator TrmB N-terminal domain-containing protein</fullName>
    </recommendedName>
</protein>
<dbReference type="HOGENOM" id="CLU_187344_0_0_2"/>
<dbReference type="Proteomes" id="UP000011645">
    <property type="component" value="Unassembled WGS sequence"/>
</dbReference>
<dbReference type="InterPro" id="IPR036388">
    <property type="entry name" value="WH-like_DNA-bd_sf"/>
</dbReference>
<dbReference type="STRING" id="795797.HacjB3_10255"/>
<sequence length="79" mass="8831">MDPQPDRLGPVATLPDEVGSTGAKLVYLYLIVENGATIDELQTGLRMRKVTLYPLLRTLARNGLVERRNAEYVCTQISR</sequence>
<name>D8J442_HALJB</name>
<dbReference type="Gene3D" id="1.10.10.10">
    <property type="entry name" value="Winged helix-like DNA-binding domain superfamily/Winged helix DNA-binding domain"/>
    <property type="match status" value="1"/>
</dbReference>